<dbReference type="Proteomes" id="UP001148737">
    <property type="component" value="Unassembled WGS sequence"/>
</dbReference>
<organism evidence="1 2">
    <name type="scientific">Lecanicillium saksenae</name>
    <dbReference type="NCBI Taxonomy" id="468837"/>
    <lineage>
        <taxon>Eukaryota</taxon>
        <taxon>Fungi</taxon>
        <taxon>Dikarya</taxon>
        <taxon>Ascomycota</taxon>
        <taxon>Pezizomycotina</taxon>
        <taxon>Sordariomycetes</taxon>
        <taxon>Hypocreomycetidae</taxon>
        <taxon>Hypocreales</taxon>
        <taxon>Cordycipitaceae</taxon>
        <taxon>Lecanicillium</taxon>
    </lineage>
</organism>
<accession>A0ACC1QYY0</accession>
<reference evidence="1" key="1">
    <citation type="submission" date="2022-07" db="EMBL/GenBank/DDBJ databases">
        <title>Genome Sequence of Lecanicillium saksenae.</title>
        <authorList>
            <person name="Buettner E."/>
        </authorList>
    </citation>
    <scope>NUCLEOTIDE SEQUENCE</scope>
    <source>
        <strain evidence="1">VT-O1</strain>
    </source>
</reference>
<protein>
    <submittedName>
        <fullName evidence="1">Uncharacterized protein</fullName>
    </submittedName>
</protein>
<dbReference type="EMBL" id="JANAKD010000246">
    <property type="protein sequence ID" value="KAJ3495802.1"/>
    <property type="molecule type" value="Genomic_DNA"/>
</dbReference>
<sequence length="317" mass="34691">MMRIAIAGGLGLGYLLATGLSRAENAYNVVVLSRTPRREFAAYGIQVHVVDYHNKDTLRFALNGIDLVISTISGQEQLNLINAAGHGRVRYFVPSEFEGSILKRPPARTDPLDRGSAAALALLRQWSDGSSRMKWTAFSCGVFMERFHPYGLLGSLAIGAGEGVGSVGSYVADVNAAIADYAPRDSKGSSVKICLTSVYDVVRFVIAAVELGPASWPTEYTMRGDKKSLRDVVDALSAARGVRFESSTLTYQELQTHIAYNTEMGQYARVAYLQRILETANGRYEFSRTTLNDAVDKSSRVSVHALTFAQWLTTVWT</sequence>
<name>A0ACC1QYY0_9HYPO</name>
<gene>
    <name evidence="1" type="ORF">NLG97_g3131</name>
</gene>
<proteinExistence type="predicted"/>
<evidence type="ECO:0000313" key="1">
    <source>
        <dbReference type="EMBL" id="KAJ3495802.1"/>
    </source>
</evidence>
<evidence type="ECO:0000313" key="2">
    <source>
        <dbReference type="Proteomes" id="UP001148737"/>
    </source>
</evidence>
<comment type="caution">
    <text evidence="1">The sequence shown here is derived from an EMBL/GenBank/DDBJ whole genome shotgun (WGS) entry which is preliminary data.</text>
</comment>
<keyword evidence="2" id="KW-1185">Reference proteome</keyword>